<proteinExistence type="predicted"/>
<protein>
    <submittedName>
        <fullName evidence="1">Uncharacterized protein</fullName>
    </submittedName>
</protein>
<sequence>MKNIDSEIKKQDNIKNSLEKAHGLFRRYYTGQSRLKRFLHYPVKSALRIIAQWIGWRSAVPFATHTCWGKNIFVFLSDKNAGSLYYFGFLPQQEFTS</sequence>
<reference evidence="1 2" key="1">
    <citation type="journal article" date="2015" name="Nature">
        <title>rRNA introns, odd ribosomes, and small enigmatic genomes across a large radiation of phyla.</title>
        <authorList>
            <person name="Brown C.T."/>
            <person name="Hug L.A."/>
            <person name="Thomas B.C."/>
            <person name="Sharon I."/>
            <person name="Castelle C.J."/>
            <person name="Singh A."/>
            <person name="Wilkins M.J."/>
            <person name="Williams K.H."/>
            <person name="Banfield J.F."/>
        </authorList>
    </citation>
    <scope>NUCLEOTIDE SEQUENCE [LARGE SCALE GENOMIC DNA]</scope>
</reference>
<accession>A0A0G0JFB9</accession>
<dbReference type="AlphaFoldDB" id="A0A0G0JFB9"/>
<comment type="caution">
    <text evidence="1">The sequence shown here is derived from an EMBL/GenBank/DDBJ whole genome shotgun (WGS) entry which is preliminary data.</text>
</comment>
<dbReference type="Proteomes" id="UP000034235">
    <property type="component" value="Unassembled WGS sequence"/>
</dbReference>
<organism evidence="1 2">
    <name type="scientific">Candidatus Daviesbacteria bacterium GW2011_GWA2_38_24</name>
    <dbReference type="NCBI Taxonomy" id="1618422"/>
    <lineage>
        <taxon>Bacteria</taxon>
        <taxon>Candidatus Daviesiibacteriota</taxon>
    </lineage>
</organism>
<evidence type="ECO:0000313" key="2">
    <source>
        <dbReference type="Proteomes" id="UP000034235"/>
    </source>
</evidence>
<evidence type="ECO:0000313" key="1">
    <source>
        <dbReference type="EMBL" id="KKQ66363.1"/>
    </source>
</evidence>
<name>A0A0G0JFB9_9BACT</name>
<gene>
    <name evidence="1" type="ORF">US86_C0006G0043</name>
</gene>
<dbReference type="EMBL" id="LBUP01000006">
    <property type="protein sequence ID" value="KKQ66363.1"/>
    <property type="molecule type" value="Genomic_DNA"/>
</dbReference>